<dbReference type="InterPro" id="IPR037185">
    <property type="entry name" value="EmrE-like"/>
</dbReference>
<dbReference type="Gene3D" id="1.10.3730.20">
    <property type="match status" value="1"/>
</dbReference>
<evidence type="ECO:0000313" key="10">
    <source>
        <dbReference type="Proteomes" id="UP001589609"/>
    </source>
</evidence>
<evidence type="ECO:0000256" key="2">
    <source>
        <dbReference type="ARBA" id="ARBA00022448"/>
    </source>
</evidence>
<feature type="transmembrane region" description="Helical" evidence="8">
    <location>
        <begin position="59"/>
        <end position="78"/>
    </location>
</feature>
<evidence type="ECO:0000256" key="1">
    <source>
        <dbReference type="ARBA" id="ARBA00004651"/>
    </source>
</evidence>
<keyword evidence="3" id="KW-1003">Cell membrane</keyword>
<gene>
    <name evidence="9" type="ORF">ACFFMS_26980</name>
</gene>
<comment type="caution">
    <text evidence="9">The sequence shown here is derived from an EMBL/GenBank/DDBJ whole genome shotgun (WGS) entry which is preliminary data.</text>
</comment>
<dbReference type="InterPro" id="IPR000390">
    <property type="entry name" value="Small_drug/metabolite_transptr"/>
</dbReference>
<keyword evidence="10" id="KW-1185">Reference proteome</keyword>
<reference evidence="9 10" key="1">
    <citation type="submission" date="2024-09" db="EMBL/GenBank/DDBJ databases">
        <authorList>
            <person name="Sun Q."/>
            <person name="Mori K."/>
        </authorList>
    </citation>
    <scope>NUCLEOTIDE SEQUENCE [LARGE SCALE GENOMIC DNA]</scope>
    <source>
        <strain evidence="9 10">JCM 11201</strain>
    </source>
</reference>
<evidence type="ECO:0000256" key="3">
    <source>
        <dbReference type="ARBA" id="ARBA00022475"/>
    </source>
</evidence>
<comment type="subcellular location">
    <subcellularLocation>
        <location evidence="1 7">Cell membrane</location>
        <topology evidence="1 7">Multi-pass membrane protein</topology>
    </subcellularLocation>
</comment>
<keyword evidence="4 7" id="KW-0812">Transmembrane</keyword>
<keyword evidence="2" id="KW-0813">Transport</keyword>
<evidence type="ECO:0000256" key="8">
    <source>
        <dbReference type="SAM" id="Phobius"/>
    </source>
</evidence>
<sequence length="104" mass="11395">MAWVFLILAGFGEVAGVFSMKMASERKNILSFLALVTSFSLSFFFLSRAMQELPMGTAYAVWTGIGTAGSVIIGILFFREPADWRRIMYLSCIVIGVVGLKAIS</sequence>
<protein>
    <submittedName>
        <fullName evidence="9">DMT family transporter</fullName>
    </submittedName>
</protein>
<keyword evidence="5 8" id="KW-1133">Transmembrane helix</keyword>
<feature type="transmembrane region" description="Helical" evidence="8">
    <location>
        <begin position="29"/>
        <end position="47"/>
    </location>
</feature>
<keyword evidence="6 8" id="KW-0472">Membrane</keyword>
<dbReference type="SUPFAM" id="SSF103481">
    <property type="entry name" value="Multidrug resistance efflux transporter EmrE"/>
    <property type="match status" value="1"/>
</dbReference>
<evidence type="ECO:0000256" key="7">
    <source>
        <dbReference type="RuleBase" id="RU003942"/>
    </source>
</evidence>
<accession>A0ABV5WNN3</accession>
<evidence type="ECO:0000256" key="6">
    <source>
        <dbReference type="ARBA" id="ARBA00023136"/>
    </source>
</evidence>
<comment type="similarity">
    <text evidence="7">Belongs to the drug/metabolite transporter (DMT) superfamily. Small multidrug resistance (SMR) (TC 2.A.7.1) family.</text>
</comment>
<organism evidence="9 10">
    <name type="scientific">Ectobacillus funiculus</name>
    <dbReference type="NCBI Taxonomy" id="137993"/>
    <lineage>
        <taxon>Bacteria</taxon>
        <taxon>Bacillati</taxon>
        <taxon>Bacillota</taxon>
        <taxon>Bacilli</taxon>
        <taxon>Bacillales</taxon>
        <taxon>Bacillaceae</taxon>
        <taxon>Ectobacillus</taxon>
    </lineage>
</organism>
<proteinExistence type="inferred from homology"/>
<dbReference type="PANTHER" id="PTHR30561">
    <property type="entry name" value="SMR FAMILY PROTON-DEPENDENT DRUG EFFLUX TRANSPORTER SUGE"/>
    <property type="match status" value="1"/>
</dbReference>
<dbReference type="InterPro" id="IPR045324">
    <property type="entry name" value="Small_multidrug_res"/>
</dbReference>
<name>A0ABV5WNN3_9BACI</name>
<evidence type="ECO:0000256" key="5">
    <source>
        <dbReference type="ARBA" id="ARBA00022989"/>
    </source>
</evidence>
<dbReference type="Pfam" id="PF00893">
    <property type="entry name" value="Multi_Drug_Res"/>
    <property type="match status" value="1"/>
</dbReference>
<dbReference type="PANTHER" id="PTHR30561:SF0">
    <property type="entry name" value="GUANIDINIUM EXPORTER"/>
    <property type="match status" value="1"/>
</dbReference>
<dbReference type="EMBL" id="JBHMAF010000196">
    <property type="protein sequence ID" value="MFB9761876.1"/>
    <property type="molecule type" value="Genomic_DNA"/>
</dbReference>
<dbReference type="RefSeq" id="WP_379951959.1">
    <property type="nucleotide sequence ID" value="NZ_JAPCYI010000001.1"/>
</dbReference>
<evidence type="ECO:0000256" key="4">
    <source>
        <dbReference type="ARBA" id="ARBA00022692"/>
    </source>
</evidence>
<dbReference type="Proteomes" id="UP001589609">
    <property type="component" value="Unassembled WGS sequence"/>
</dbReference>
<evidence type="ECO:0000313" key="9">
    <source>
        <dbReference type="EMBL" id="MFB9761876.1"/>
    </source>
</evidence>